<sequence>MVRNRVVKGVNGQHFEADRKVAFVKQATMPAQRSQKRTIHSPAVLINPCKVRSRRKIVRQPKTNIVTFFLTRRPSALESSISTTCQDHPEDLQKRNVRKLKTYKSKSPVLADFIGTSRKSSLKGTQKRCANEISSKNFKEPRERLCKPSYGNLQGCKTHIAATEKIVCREARNGVPNLSLCHESNPCGDNDTFKAVSGETKEMTAKQRQSRKRKRKRDLVPMDNVSKIKRRVKNALIRMRLEQNLIDAYVGEGWKGHSREKIKPEKELQRAEVQIKKCKLVIREAMQELDSLGLEGSIQDSAFDSEGRVRYDEIFCSKCHSREAFLNNDIILCDGTCNRGFHQKCLHPPLATHEIPPEGEGWLCPVCDCKLDCLLTINKYLGTNFQVETNWRDIFPEVDPCTNAEAQATEEWPSDDSEDDDYDPDKHDPSTMEGNAEDHEVASSDETGSSSDSDPSEEESTPCDSDGESVQARQFGFGEEKEITLMPQSGSFFTLETLDKRPNHVLQQSNEVKLTNHVTLDKDDTDNDSFHIPGKRQRKEVDYKKLNDEIFGKDDLDKEQHTDDEDWGPRKRKRRGKGDVAVMKDGDENTKPVFGTAENFSTGQIRDQESSLPRSGCGGDSADSTIHSGDNRGICEQASEKKMKIRMPDDVVMRLRGVFAENQLPSKSFKEELSRQLGISYKKVHVWFRNLRYQALKKGLAKPSKPRTSSYQQKTEDSSECIFESPKHIGQRGQVLAVNKEELLQEKEKHRENNLLIEKLDAMQLKVEELKKKMEAVYHFCLESDAVKEKFGKHIIYLPFVEVVEKVAVA</sequence>
<comment type="caution">
    <text evidence="1">The sequence shown here is derived from an EMBL/GenBank/DDBJ whole genome shotgun (WGS) entry which is preliminary data.</text>
</comment>
<organism evidence="1 2">
    <name type="scientific">Diphasiastrum complanatum</name>
    <name type="common">Issler's clubmoss</name>
    <name type="synonym">Lycopodium complanatum</name>
    <dbReference type="NCBI Taxonomy" id="34168"/>
    <lineage>
        <taxon>Eukaryota</taxon>
        <taxon>Viridiplantae</taxon>
        <taxon>Streptophyta</taxon>
        <taxon>Embryophyta</taxon>
        <taxon>Tracheophyta</taxon>
        <taxon>Lycopodiopsida</taxon>
        <taxon>Lycopodiales</taxon>
        <taxon>Lycopodiaceae</taxon>
        <taxon>Lycopodioideae</taxon>
        <taxon>Diphasiastrum</taxon>
    </lineage>
</organism>
<reference evidence="2" key="1">
    <citation type="journal article" date="2024" name="Proc. Natl. Acad. Sci. U.S.A.">
        <title>Extraordinary preservation of gene collinearity over three hundred million years revealed in homosporous lycophytes.</title>
        <authorList>
            <person name="Li C."/>
            <person name="Wickell D."/>
            <person name="Kuo L.Y."/>
            <person name="Chen X."/>
            <person name="Nie B."/>
            <person name="Liao X."/>
            <person name="Peng D."/>
            <person name="Ji J."/>
            <person name="Jenkins J."/>
            <person name="Williams M."/>
            <person name="Shu S."/>
            <person name="Plott C."/>
            <person name="Barry K."/>
            <person name="Rajasekar S."/>
            <person name="Grimwood J."/>
            <person name="Han X."/>
            <person name="Sun S."/>
            <person name="Hou Z."/>
            <person name="He W."/>
            <person name="Dai G."/>
            <person name="Sun C."/>
            <person name="Schmutz J."/>
            <person name="Leebens-Mack J.H."/>
            <person name="Li F.W."/>
            <person name="Wang L."/>
        </authorList>
    </citation>
    <scope>NUCLEOTIDE SEQUENCE [LARGE SCALE GENOMIC DNA]</scope>
    <source>
        <strain evidence="2">cv. PW_Plant_1</strain>
    </source>
</reference>
<protein>
    <submittedName>
        <fullName evidence="1">Uncharacterized protein</fullName>
    </submittedName>
</protein>
<accession>A0ACC2C2H2</accession>
<name>A0ACC2C2H2_DIPCM</name>
<gene>
    <name evidence="1" type="ORF">O6H91_12G057100</name>
</gene>
<dbReference type="EMBL" id="CM055103">
    <property type="protein sequence ID" value="KAJ7536122.1"/>
    <property type="molecule type" value="Genomic_DNA"/>
</dbReference>
<dbReference type="Proteomes" id="UP001162992">
    <property type="component" value="Chromosome 12"/>
</dbReference>
<proteinExistence type="predicted"/>
<keyword evidence="2" id="KW-1185">Reference proteome</keyword>
<evidence type="ECO:0000313" key="2">
    <source>
        <dbReference type="Proteomes" id="UP001162992"/>
    </source>
</evidence>
<evidence type="ECO:0000313" key="1">
    <source>
        <dbReference type="EMBL" id="KAJ7536122.1"/>
    </source>
</evidence>